<feature type="compositionally biased region" description="Basic and acidic residues" evidence="1">
    <location>
        <begin position="23"/>
        <end position="38"/>
    </location>
</feature>
<dbReference type="EMBL" id="HG675748">
    <property type="protein sequence ID" value="CDJ42974.1"/>
    <property type="molecule type" value="Genomic_DNA"/>
</dbReference>
<sequence length="70" mass="8119">MQRETRDKGGDGQVPGFLHRKVRKEEKYEGGDNIERQKWGPKSVYSPEILPSSKESKSKRIERVKSSHVH</sequence>
<protein>
    <submittedName>
        <fullName evidence="2">Uncharacterized protein</fullName>
    </submittedName>
</protein>
<reference evidence="2" key="1">
    <citation type="submission" date="2013-10" db="EMBL/GenBank/DDBJ databases">
        <title>Genomic analysis of the causative agents of coccidiosis in chickens.</title>
        <authorList>
            <person name="Reid A.J."/>
            <person name="Blake D."/>
            <person name="Billington K."/>
            <person name="Browne H."/>
            <person name="Dunn M."/>
            <person name="Hung S."/>
            <person name="Kawahara F."/>
            <person name="Miranda-Saavedra D."/>
            <person name="Mourier T."/>
            <person name="Nagra H."/>
            <person name="Otto T.D."/>
            <person name="Rawlings N."/>
            <person name="Sanchez A."/>
            <person name="Sanders M."/>
            <person name="Subramaniam C."/>
            <person name="Tay Y."/>
            <person name="Dear P."/>
            <person name="Doerig C."/>
            <person name="Gruber A."/>
            <person name="Parkinson J."/>
            <person name="Shirley M."/>
            <person name="Wan K.L."/>
            <person name="Berriman M."/>
            <person name="Tomley F."/>
            <person name="Pain A."/>
        </authorList>
    </citation>
    <scope>NUCLEOTIDE SEQUENCE [LARGE SCALE GENOMIC DNA]</scope>
    <source>
        <strain evidence="2">Houghton</strain>
    </source>
</reference>
<dbReference type="VEuPathDB" id="ToxoDB:ETH2_1577200"/>
<accession>U6L303</accession>
<dbReference type="GeneID" id="25255342"/>
<dbReference type="VEuPathDB" id="ToxoDB:ETH_00031355"/>
<feature type="compositionally biased region" description="Basic and acidic residues" evidence="1">
    <location>
        <begin position="1"/>
        <end position="10"/>
    </location>
</feature>
<gene>
    <name evidence="2" type="ORF">ETH_00031355</name>
</gene>
<dbReference type="Proteomes" id="UP000030747">
    <property type="component" value="Unassembled WGS sequence"/>
</dbReference>
<organism evidence="2 3">
    <name type="scientific">Eimeria tenella</name>
    <name type="common">Coccidian parasite</name>
    <dbReference type="NCBI Taxonomy" id="5802"/>
    <lineage>
        <taxon>Eukaryota</taxon>
        <taxon>Sar</taxon>
        <taxon>Alveolata</taxon>
        <taxon>Apicomplexa</taxon>
        <taxon>Conoidasida</taxon>
        <taxon>Coccidia</taxon>
        <taxon>Eucoccidiorida</taxon>
        <taxon>Eimeriorina</taxon>
        <taxon>Eimeriidae</taxon>
        <taxon>Eimeria</taxon>
    </lineage>
</organism>
<proteinExistence type="predicted"/>
<dbReference type="RefSeq" id="XP_013233724.1">
    <property type="nucleotide sequence ID" value="XM_013378270.1"/>
</dbReference>
<feature type="compositionally biased region" description="Basic and acidic residues" evidence="1">
    <location>
        <begin position="54"/>
        <end position="70"/>
    </location>
</feature>
<reference evidence="2" key="2">
    <citation type="submission" date="2013-10" db="EMBL/GenBank/DDBJ databases">
        <authorList>
            <person name="Aslett M."/>
        </authorList>
    </citation>
    <scope>NUCLEOTIDE SEQUENCE [LARGE SCALE GENOMIC DNA]</scope>
    <source>
        <strain evidence="2">Houghton</strain>
    </source>
</reference>
<dbReference type="AlphaFoldDB" id="U6L303"/>
<evidence type="ECO:0000256" key="1">
    <source>
        <dbReference type="SAM" id="MobiDB-lite"/>
    </source>
</evidence>
<feature type="region of interest" description="Disordered" evidence="1">
    <location>
        <begin position="1"/>
        <end position="70"/>
    </location>
</feature>
<evidence type="ECO:0000313" key="3">
    <source>
        <dbReference type="Proteomes" id="UP000030747"/>
    </source>
</evidence>
<evidence type="ECO:0000313" key="2">
    <source>
        <dbReference type="EMBL" id="CDJ42974.1"/>
    </source>
</evidence>
<name>U6L303_EIMTE</name>
<keyword evidence="3" id="KW-1185">Reference proteome</keyword>